<keyword evidence="7" id="KW-0067">ATP-binding</keyword>
<comment type="catalytic activity">
    <reaction evidence="8">
        <text>sedoheptulose + ATP = D-sedoheptulose 7-phosphate + ADP + H(+)</text>
        <dbReference type="Rhea" id="RHEA:23844"/>
        <dbReference type="ChEBI" id="CHEBI:15378"/>
        <dbReference type="ChEBI" id="CHEBI:16802"/>
        <dbReference type="ChEBI" id="CHEBI:30616"/>
        <dbReference type="ChEBI" id="CHEBI:57483"/>
        <dbReference type="ChEBI" id="CHEBI:456216"/>
        <dbReference type="EC" id="2.7.1.14"/>
    </reaction>
</comment>
<dbReference type="GO" id="GO:0005829">
    <property type="term" value="C:cytosol"/>
    <property type="evidence" value="ECO:0007669"/>
    <property type="project" value="TreeGrafter"/>
</dbReference>
<dbReference type="EMBL" id="JANPWB010000005">
    <property type="protein sequence ID" value="KAJ1185935.1"/>
    <property type="molecule type" value="Genomic_DNA"/>
</dbReference>
<gene>
    <name evidence="14" type="ORF">NDU88_002721</name>
</gene>
<dbReference type="Proteomes" id="UP001066276">
    <property type="component" value="Chromosome 3_1"/>
</dbReference>
<evidence type="ECO:0000256" key="1">
    <source>
        <dbReference type="ARBA" id="ARBA00004496"/>
    </source>
</evidence>
<dbReference type="PANTHER" id="PTHR10196">
    <property type="entry name" value="SUGAR KINASE"/>
    <property type="match status" value="1"/>
</dbReference>
<comment type="similarity">
    <text evidence="2">Belongs to the FGGY kinase family.</text>
</comment>
<evidence type="ECO:0000256" key="10">
    <source>
        <dbReference type="ARBA" id="ARBA00066341"/>
    </source>
</evidence>
<reference evidence="14" key="1">
    <citation type="journal article" date="2022" name="bioRxiv">
        <title>Sequencing and chromosome-scale assembly of the giantPleurodeles waltlgenome.</title>
        <authorList>
            <person name="Brown T."/>
            <person name="Elewa A."/>
            <person name="Iarovenko S."/>
            <person name="Subramanian E."/>
            <person name="Araus A.J."/>
            <person name="Petzold A."/>
            <person name="Susuki M."/>
            <person name="Suzuki K.-i.T."/>
            <person name="Hayashi T."/>
            <person name="Toyoda A."/>
            <person name="Oliveira C."/>
            <person name="Osipova E."/>
            <person name="Leigh N.D."/>
            <person name="Simon A."/>
            <person name="Yun M.H."/>
        </authorList>
    </citation>
    <scope>NUCLEOTIDE SEQUENCE</scope>
    <source>
        <strain evidence="14">20211129_DDA</strain>
        <tissue evidence="14">Liver</tissue>
    </source>
</reference>
<comment type="function">
    <text evidence="9">Acts as a modulator of macrophage activation through control of glucose metabolism.</text>
</comment>
<dbReference type="GO" id="GO:0050277">
    <property type="term" value="F:sedoheptulokinase activity"/>
    <property type="evidence" value="ECO:0007669"/>
    <property type="project" value="UniProtKB-EC"/>
</dbReference>
<dbReference type="InterPro" id="IPR043129">
    <property type="entry name" value="ATPase_NBD"/>
</dbReference>
<evidence type="ECO:0000256" key="5">
    <source>
        <dbReference type="ARBA" id="ARBA00022741"/>
    </source>
</evidence>
<sequence>MEPLVLGIDLGTSSVKAVLLATDSGDVIKSCCKETHAQTTSNLCPEGSEQDVGKIVAALTECLTALSGELLQRVTSIGISGQMHGVVFWKINQGCKWTETGTGVVFQPDVVSSLVTWQDGRCSKEFLNSLPQPQSHLSVATGFGCATIYWYLKNRPNFLKQYNAASTIQDFVVAMLCGLQTPLMSVQNAASWGYFNTVTKSWNHDILRESGFPVSLLPDIGEPGEVAGRTLYQWCGIPKGAKVGLALGDFQCSVYSSMTENTDAVLNVSTSAQLTFSLPPGFQPVESPDPQAAVAYFPYFNNRYLAVAASLNGGNVLAEFVRMLSQWTAELGFEVPDSTIYAQMIKAASSYDNTKLTITPTIFGERHIPHLLASVSNISVSELSLGHVARSLCRGIVQNLHSMLPYERLKEAGITRIIGSGSALSRNEVLRQEVESVFPLPVVYGKDVDSAFGAALVMMHRRLSL</sequence>
<evidence type="ECO:0000256" key="7">
    <source>
        <dbReference type="ARBA" id="ARBA00022840"/>
    </source>
</evidence>
<keyword evidence="3" id="KW-0963">Cytoplasm</keyword>
<keyword evidence="15" id="KW-1185">Reference proteome</keyword>
<dbReference type="EC" id="2.7.1.14" evidence="10"/>
<dbReference type="GO" id="GO:0006098">
    <property type="term" value="P:pentose-phosphate shunt"/>
    <property type="evidence" value="ECO:0007669"/>
    <property type="project" value="UniProtKB-ARBA"/>
</dbReference>
<dbReference type="InterPro" id="IPR018484">
    <property type="entry name" value="FGGY_N"/>
</dbReference>
<proteinExistence type="inferred from homology"/>
<dbReference type="GO" id="GO:0006071">
    <property type="term" value="P:glycerol metabolic process"/>
    <property type="evidence" value="ECO:0007669"/>
    <property type="project" value="TreeGrafter"/>
</dbReference>
<dbReference type="FunFam" id="3.30.420.40:FF:000132">
    <property type="entry name" value="Sedoheptulokinase"/>
    <property type="match status" value="1"/>
</dbReference>
<dbReference type="PANTHER" id="PTHR10196:SF67">
    <property type="entry name" value="SEDOHEPTULOKINASE"/>
    <property type="match status" value="1"/>
</dbReference>
<evidence type="ECO:0000256" key="9">
    <source>
        <dbReference type="ARBA" id="ARBA00057196"/>
    </source>
</evidence>
<accession>A0AAV7UAJ9</accession>
<evidence type="ECO:0000256" key="4">
    <source>
        <dbReference type="ARBA" id="ARBA00022679"/>
    </source>
</evidence>
<evidence type="ECO:0000256" key="2">
    <source>
        <dbReference type="ARBA" id="ARBA00009156"/>
    </source>
</evidence>
<evidence type="ECO:0000256" key="11">
    <source>
        <dbReference type="ARBA" id="ARBA00069425"/>
    </source>
</evidence>
<dbReference type="SUPFAM" id="SSF53067">
    <property type="entry name" value="Actin-like ATPase domain"/>
    <property type="match status" value="2"/>
</dbReference>
<comment type="caution">
    <text evidence="14">The sequence shown here is derived from an EMBL/GenBank/DDBJ whole genome shotgun (WGS) entry which is preliminary data.</text>
</comment>
<name>A0AAV7UAJ9_PLEWA</name>
<dbReference type="Pfam" id="PF00370">
    <property type="entry name" value="FGGY_N"/>
    <property type="match status" value="1"/>
</dbReference>
<dbReference type="Gene3D" id="3.30.420.40">
    <property type="match status" value="2"/>
</dbReference>
<comment type="subcellular location">
    <subcellularLocation>
        <location evidence="1">Cytoplasm</location>
    </subcellularLocation>
</comment>
<dbReference type="AlphaFoldDB" id="A0AAV7UAJ9"/>
<dbReference type="FunFam" id="3.30.420.40:FF:000111">
    <property type="entry name" value="Sedoheptulokinase"/>
    <property type="match status" value="1"/>
</dbReference>
<feature type="domain" description="Carbohydrate kinase FGGY N-terminal" evidence="13">
    <location>
        <begin position="5"/>
        <end position="251"/>
    </location>
</feature>
<dbReference type="CDD" id="cd07777">
    <property type="entry name" value="ASKHA_NBD_FGGY_SHK"/>
    <property type="match status" value="1"/>
</dbReference>
<evidence type="ECO:0000313" key="15">
    <source>
        <dbReference type="Proteomes" id="UP001066276"/>
    </source>
</evidence>
<evidence type="ECO:0000313" key="14">
    <source>
        <dbReference type="EMBL" id="KAJ1185935.1"/>
    </source>
</evidence>
<dbReference type="GO" id="GO:0005524">
    <property type="term" value="F:ATP binding"/>
    <property type="evidence" value="ECO:0007669"/>
    <property type="project" value="UniProtKB-KW"/>
</dbReference>
<keyword evidence="5" id="KW-0547">Nucleotide-binding</keyword>
<organism evidence="14 15">
    <name type="scientific">Pleurodeles waltl</name>
    <name type="common">Iberian ribbed newt</name>
    <dbReference type="NCBI Taxonomy" id="8319"/>
    <lineage>
        <taxon>Eukaryota</taxon>
        <taxon>Metazoa</taxon>
        <taxon>Chordata</taxon>
        <taxon>Craniata</taxon>
        <taxon>Vertebrata</taxon>
        <taxon>Euteleostomi</taxon>
        <taxon>Amphibia</taxon>
        <taxon>Batrachia</taxon>
        <taxon>Caudata</taxon>
        <taxon>Salamandroidea</taxon>
        <taxon>Salamandridae</taxon>
        <taxon>Pleurodelinae</taxon>
        <taxon>Pleurodeles</taxon>
    </lineage>
</organism>
<keyword evidence="4" id="KW-0808">Transferase</keyword>
<dbReference type="GO" id="GO:0071222">
    <property type="term" value="P:cellular response to lipopolysaccharide"/>
    <property type="evidence" value="ECO:0007669"/>
    <property type="project" value="TreeGrafter"/>
</dbReference>
<evidence type="ECO:0000256" key="6">
    <source>
        <dbReference type="ARBA" id="ARBA00022777"/>
    </source>
</evidence>
<evidence type="ECO:0000256" key="8">
    <source>
        <dbReference type="ARBA" id="ARBA00052736"/>
    </source>
</evidence>
<evidence type="ECO:0000259" key="13">
    <source>
        <dbReference type="Pfam" id="PF00370"/>
    </source>
</evidence>
<protein>
    <recommendedName>
        <fullName evidence="11">Sedoheptulokinase</fullName>
        <ecNumber evidence="10">2.7.1.14</ecNumber>
    </recommendedName>
    <alternativeName>
        <fullName evidence="12">Carbohydrate kinase-like protein</fullName>
    </alternativeName>
</protein>
<evidence type="ECO:0000256" key="3">
    <source>
        <dbReference type="ARBA" id="ARBA00022490"/>
    </source>
</evidence>
<keyword evidence="6" id="KW-0418">Kinase</keyword>
<evidence type="ECO:0000256" key="12">
    <source>
        <dbReference type="ARBA" id="ARBA00076706"/>
    </source>
</evidence>